<evidence type="ECO:0000256" key="1">
    <source>
        <dbReference type="SAM" id="MobiDB-lite"/>
    </source>
</evidence>
<keyword evidence="3" id="KW-1185">Reference proteome</keyword>
<feature type="region of interest" description="Disordered" evidence="1">
    <location>
        <begin position="99"/>
        <end position="137"/>
    </location>
</feature>
<gene>
    <name evidence="2" type="ORF">SYYSPA8_08185</name>
</gene>
<dbReference type="Proteomes" id="UP001291653">
    <property type="component" value="Unassembled WGS sequence"/>
</dbReference>
<keyword evidence="2" id="KW-0449">Lipoprotein</keyword>
<comment type="caution">
    <text evidence="2">The sequence shown here is derived from an EMBL/GenBank/DDBJ whole genome shotgun (WGS) entry which is preliminary data.</text>
</comment>
<organism evidence="2 3">
    <name type="scientific">Streptomyces yaizuensis</name>
    <dbReference type="NCBI Taxonomy" id="2989713"/>
    <lineage>
        <taxon>Bacteria</taxon>
        <taxon>Bacillati</taxon>
        <taxon>Actinomycetota</taxon>
        <taxon>Actinomycetes</taxon>
        <taxon>Kitasatosporales</taxon>
        <taxon>Streptomycetaceae</taxon>
        <taxon>Streptomyces</taxon>
    </lineage>
</organism>
<feature type="compositionally biased region" description="Pro residues" evidence="1">
    <location>
        <begin position="189"/>
        <end position="207"/>
    </location>
</feature>
<sequence length="218" mass="22355">MRSGVRGRWGALALAGGVLLLSGCGIRTTQVPVNDGPAPSRPPCAVSGAPAAEGFPVRVYLVCASGLKPVDRVVELPAESAHDGRVRVAGALLAELRRQPSETEREAGFTTDVPDPVVVGGARPGDPAGTLRLSRQPEDLPPTALAQIVCTFAESQAAVAGGAVVLGGPGEYPPRGYSCQERVRERPAEPVPTLSPLPSPEPEPSAPSAPQLSGSVLR</sequence>
<feature type="region of interest" description="Disordered" evidence="1">
    <location>
        <begin position="167"/>
        <end position="218"/>
    </location>
</feature>
<accession>A0ABQ5NV69</accession>
<name>A0ABQ5NV69_9ACTN</name>
<evidence type="ECO:0000313" key="3">
    <source>
        <dbReference type="Proteomes" id="UP001291653"/>
    </source>
</evidence>
<feature type="compositionally biased region" description="Low complexity" evidence="1">
    <location>
        <begin position="208"/>
        <end position="218"/>
    </location>
</feature>
<protein>
    <submittedName>
        <fullName evidence="2">Lipoprotein</fullName>
    </submittedName>
</protein>
<dbReference type="PROSITE" id="PS51257">
    <property type="entry name" value="PROKAR_LIPOPROTEIN"/>
    <property type="match status" value="1"/>
</dbReference>
<reference evidence="2 3" key="1">
    <citation type="submission" date="2022-10" db="EMBL/GenBank/DDBJ databases">
        <title>Draft genome sequence of Streptomyces sp. YSPA8.</title>
        <authorList>
            <person name="Moriuchi R."/>
            <person name="Dohra H."/>
            <person name="Yamamura H."/>
            <person name="Kodani S."/>
        </authorList>
    </citation>
    <scope>NUCLEOTIDE SEQUENCE [LARGE SCALE GENOMIC DNA]</scope>
    <source>
        <strain evidence="2 3">YSPA8</strain>
    </source>
</reference>
<evidence type="ECO:0000313" key="2">
    <source>
        <dbReference type="EMBL" id="GLF94256.1"/>
    </source>
</evidence>
<dbReference type="RefSeq" id="WP_323446362.1">
    <property type="nucleotide sequence ID" value="NZ_BSBI01000003.1"/>
</dbReference>
<proteinExistence type="predicted"/>
<dbReference type="EMBL" id="BSBI01000003">
    <property type="protein sequence ID" value="GLF94256.1"/>
    <property type="molecule type" value="Genomic_DNA"/>
</dbReference>